<dbReference type="GO" id="GO:0000271">
    <property type="term" value="P:polysaccharide biosynthetic process"/>
    <property type="evidence" value="ECO:0007669"/>
    <property type="project" value="InterPro"/>
</dbReference>
<dbReference type="SUPFAM" id="SSF48179">
    <property type="entry name" value="6-phosphogluconate dehydrogenase C-terminal domain-like"/>
    <property type="match status" value="1"/>
</dbReference>
<evidence type="ECO:0000313" key="7">
    <source>
        <dbReference type="Proteomes" id="UP000245655"/>
    </source>
</evidence>
<feature type="domain" description="UDP-glucose/GDP-mannose dehydrogenase C-terminal" evidence="5">
    <location>
        <begin position="314"/>
        <end position="414"/>
    </location>
</feature>
<dbReference type="InterPro" id="IPR017476">
    <property type="entry name" value="UDP-Glc/GDP-Man"/>
</dbReference>
<dbReference type="GeneID" id="60254857"/>
<dbReference type="PIRSF" id="PIRSF000124">
    <property type="entry name" value="UDPglc_GDPman_dh"/>
    <property type="match status" value="1"/>
</dbReference>
<evidence type="ECO:0000259" key="5">
    <source>
        <dbReference type="SMART" id="SM00984"/>
    </source>
</evidence>
<dbReference type="GO" id="GO:0016616">
    <property type="term" value="F:oxidoreductase activity, acting on the CH-OH group of donors, NAD or NADP as acceptor"/>
    <property type="evidence" value="ECO:0007669"/>
    <property type="project" value="InterPro"/>
</dbReference>
<organism evidence="6 7">
    <name type="scientific">Psychrobacter immobilis</name>
    <dbReference type="NCBI Taxonomy" id="498"/>
    <lineage>
        <taxon>Bacteria</taxon>
        <taxon>Pseudomonadati</taxon>
        <taxon>Pseudomonadota</taxon>
        <taxon>Gammaproteobacteria</taxon>
        <taxon>Moraxellales</taxon>
        <taxon>Moraxellaceae</taxon>
        <taxon>Psychrobacter</taxon>
    </lineage>
</organism>
<accession>A0A2V2A421</accession>
<proteinExistence type="inferred from homology"/>
<evidence type="ECO:0000313" key="6">
    <source>
        <dbReference type="EMBL" id="PWK13656.1"/>
    </source>
</evidence>
<dbReference type="PANTHER" id="PTHR43491:SF2">
    <property type="entry name" value="UDP-N-ACETYL-D-MANNOSAMINE DEHYDROGENASE"/>
    <property type="match status" value="1"/>
</dbReference>
<dbReference type="Pfam" id="PF03721">
    <property type="entry name" value="UDPG_MGDP_dh_N"/>
    <property type="match status" value="1"/>
</dbReference>
<dbReference type="InterPro" id="IPR001732">
    <property type="entry name" value="UDP-Glc/GDP-Man_DH_N"/>
</dbReference>
<reference evidence="6 7" key="1">
    <citation type="submission" date="2018-05" db="EMBL/GenBank/DDBJ databases">
        <title>Genomic Encyclopedia of Type Strains, Phase IV (KMG-IV): sequencing the most valuable type-strain genomes for metagenomic binning, comparative biology and taxonomic classification.</title>
        <authorList>
            <person name="Goeker M."/>
        </authorList>
    </citation>
    <scope>NUCLEOTIDE SEQUENCE [LARGE SCALE GENOMIC DNA]</scope>
    <source>
        <strain evidence="6 7">DSM 7229</strain>
    </source>
</reference>
<dbReference type="GO" id="GO:0051287">
    <property type="term" value="F:NAD binding"/>
    <property type="evidence" value="ECO:0007669"/>
    <property type="project" value="InterPro"/>
</dbReference>
<dbReference type="SUPFAM" id="SSF52413">
    <property type="entry name" value="UDP-glucose/GDP-mannose dehydrogenase C-terminal domain"/>
    <property type="match status" value="1"/>
</dbReference>
<evidence type="ECO:0000256" key="3">
    <source>
        <dbReference type="ARBA" id="ARBA00023027"/>
    </source>
</evidence>
<keyword evidence="7" id="KW-1185">Reference proteome</keyword>
<gene>
    <name evidence="6" type="ORF">C8D84_104138</name>
</gene>
<keyword evidence="3" id="KW-0520">NAD</keyword>
<keyword evidence="2" id="KW-0560">Oxidoreductase</keyword>
<dbReference type="Pfam" id="PF00984">
    <property type="entry name" value="UDPG_MGDP_dh"/>
    <property type="match status" value="1"/>
</dbReference>
<comment type="caution">
    <text evidence="6">The sequence shown here is derived from an EMBL/GenBank/DDBJ whole genome shotgun (WGS) entry which is preliminary data.</text>
</comment>
<comment type="similarity">
    <text evidence="1 4">Belongs to the UDP-glucose/GDP-mannose dehydrogenase family.</text>
</comment>
<sequence length="419" mass="46493">MNSKKIAIIGLGYVGLPLACAFAKKYDVIGFDINETRINELSNNIDKTREVTSEYLKNTSRLTFTSDSNDLTAANVFIITVPTPIDDNNLPDLSPLVKASQMLSKIIKRDDIVIYESTVYPGATEEVCIPELEKSNLKLNIDFGVGYSPERINPGDKLRTVENILKVTSGSNPYYTDIVDELYSSVITAGTFKASSIKVAEASKVIENTQRDVNIALINELALIFNEVGIDTHEVIEAAATKWNFIKLMPGLVGGHCIGVDPYYLAHKASSLGLNPNLILTSRAINNSMSKFVAEQTIKKLISYGKNIKDARILLLGVTFKENCPDVRNTKVTDIGIELEKYGVRMTYSDPWVTEEDWSSLDVDYVDYNDIRENSFDAVIVAVNHAEFIGEDDKINSFCTKPKVIIDVKGALVNPDWRL</sequence>
<dbReference type="GO" id="GO:0016628">
    <property type="term" value="F:oxidoreductase activity, acting on the CH-CH group of donors, NAD or NADP as acceptor"/>
    <property type="evidence" value="ECO:0007669"/>
    <property type="project" value="InterPro"/>
</dbReference>
<dbReference type="NCBIfam" id="TIGR03026">
    <property type="entry name" value="NDP-sugDHase"/>
    <property type="match status" value="1"/>
</dbReference>
<dbReference type="SUPFAM" id="SSF51735">
    <property type="entry name" value="NAD(P)-binding Rossmann-fold domains"/>
    <property type="match status" value="1"/>
</dbReference>
<dbReference type="PIRSF" id="PIRSF500136">
    <property type="entry name" value="UDP_ManNAc_DH"/>
    <property type="match status" value="1"/>
</dbReference>
<dbReference type="InterPro" id="IPR008927">
    <property type="entry name" value="6-PGluconate_DH-like_C_sf"/>
</dbReference>
<dbReference type="RefSeq" id="WP_109590641.1">
    <property type="nucleotide sequence ID" value="NZ_CAJGZY010000033.1"/>
</dbReference>
<name>A0A2V2A421_PSYIM</name>
<dbReference type="Gene3D" id="3.40.50.720">
    <property type="entry name" value="NAD(P)-binding Rossmann-like Domain"/>
    <property type="match status" value="2"/>
</dbReference>
<dbReference type="AlphaFoldDB" id="A0A2V2A421"/>
<dbReference type="InterPro" id="IPR014027">
    <property type="entry name" value="UDP-Glc/GDP-Man_DH_C"/>
</dbReference>
<evidence type="ECO:0000256" key="1">
    <source>
        <dbReference type="ARBA" id="ARBA00006601"/>
    </source>
</evidence>
<dbReference type="PANTHER" id="PTHR43491">
    <property type="entry name" value="UDP-N-ACETYL-D-MANNOSAMINE DEHYDROGENASE"/>
    <property type="match status" value="1"/>
</dbReference>
<dbReference type="EMBL" id="QGGM01000004">
    <property type="protein sequence ID" value="PWK13656.1"/>
    <property type="molecule type" value="Genomic_DNA"/>
</dbReference>
<evidence type="ECO:0000256" key="2">
    <source>
        <dbReference type="ARBA" id="ARBA00023002"/>
    </source>
</evidence>
<dbReference type="InterPro" id="IPR036291">
    <property type="entry name" value="NAD(P)-bd_dom_sf"/>
</dbReference>
<protein>
    <submittedName>
        <fullName evidence="6">UDP-N-acetyl-D-galactosamine dehydrogenase</fullName>
    </submittedName>
</protein>
<dbReference type="InterPro" id="IPR028359">
    <property type="entry name" value="UDP_ManNAc/GlcNAc_DH"/>
</dbReference>
<dbReference type="InterPro" id="IPR036220">
    <property type="entry name" value="UDP-Glc/GDP-Man_DH_C_sf"/>
</dbReference>
<dbReference type="Proteomes" id="UP000245655">
    <property type="component" value="Unassembled WGS sequence"/>
</dbReference>
<dbReference type="InterPro" id="IPR014026">
    <property type="entry name" value="UDP-Glc/GDP-Man_DH_dimer"/>
</dbReference>
<dbReference type="SMART" id="SM00984">
    <property type="entry name" value="UDPG_MGDP_dh_C"/>
    <property type="match status" value="1"/>
</dbReference>
<evidence type="ECO:0000256" key="4">
    <source>
        <dbReference type="PIRNR" id="PIRNR000124"/>
    </source>
</evidence>
<dbReference type="Pfam" id="PF03720">
    <property type="entry name" value="UDPG_MGDP_dh_C"/>
    <property type="match status" value="1"/>
</dbReference>